<evidence type="ECO:0000256" key="2">
    <source>
        <dbReference type="ARBA" id="ARBA00005466"/>
    </source>
</evidence>
<dbReference type="InterPro" id="IPR016167">
    <property type="entry name" value="FAD-bd_PCMH_sub1"/>
</dbReference>
<dbReference type="PANTHER" id="PTHR13878">
    <property type="entry name" value="GULONOLACTONE OXIDASE"/>
    <property type="match status" value="1"/>
</dbReference>
<dbReference type="InterPro" id="IPR015345">
    <property type="entry name" value="Cytokinin_DH_FAD/cytokin-bd"/>
</dbReference>
<comment type="cofactor">
    <cofactor evidence="1">
        <name>FAD</name>
        <dbReference type="ChEBI" id="CHEBI:57692"/>
    </cofactor>
</comment>
<feature type="compositionally biased region" description="Low complexity" evidence="6">
    <location>
        <begin position="10"/>
        <end position="23"/>
    </location>
</feature>
<evidence type="ECO:0000256" key="4">
    <source>
        <dbReference type="ARBA" id="ARBA00022827"/>
    </source>
</evidence>
<evidence type="ECO:0000256" key="3">
    <source>
        <dbReference type="ARBA" id="ARBA00022630"/>
    </source>
</evidence>
<evidence type="ECO:0000256" key="1">
    <source>
        <dbReference type="ARBA" id="ARBA00001974"/>
    </source>
</evidence>
<dbReference type="PANTHER" id="PTHR13878:SF53">
    <property type="entry name" value="CYTOKININ DEHYDROGENASE 6"/>
    <property type="match status" value="1"/>
</dbReference>
<sequence length="516" mass="55236">MRNGRRTQMSSTPRTATGTAAAPSRRRVLGGIAATAVAVVGWNTVDQSWATAAEASGAAVVPVPALTGTLETSPSVVEAFGKDFGHLWDGAGSKPWAVLRPGNADDIVKIVNYARANGIKVAVNGQGGSGTDIESHSVYGQARVPGGISIDARSMSKIVSIGGNCAVVEAGVTWAQLTDACLQVGKTPPALPDYLYLSVGGTISIGGIGGTVAKYGLLCDTVRSIDIVTGEGKLVTATATNRPELFNAALSGGGQVGIIVRAEVALVPAPKRSVIFTLYYADVETYLQDAEKVLADGRFHVQAGEMLRTPDGSGWRYKMEAGANYSTTPPDRAKLLSGLQDVRADAVIEDVTYREYMFRLDAYEGYLKETGHWYSPKPWLSMFLPASKTKTFMKRVEQELTADSLGGGFLLFSPFLTSQVKRPLAMMPGESVAYLFDLLRFPNPGDPNIQAMLDQNRRLYDLAVSMGAKRYLVGAVPNMTQADWRAHFGNRWTGFVNAKKKFDPANLFTPGQGFFA</sequence>
<dbReference type="InterPro" id="IPR016164">
    <property type="entry name" value="FAD-linked_Oxase-like_C"/>
</dbReference>
<keyword evidence="3" id="KW-0285">Flavoprotein</keyword>
<dbReference type="Gene3D" id="3.30.43.10">
    <property type="entry name" value="Uridine Diphospho-n-acetylenolpyruvylglucosamine Reductase, domain 2"/>
    <property type="match status" value="1"/>
</dbReference>
<comment type="similarity">
    <text evidence="2">Belongs to the oxygen-dependent FAD-linked oxidoreductase family.</text>
</comment>
<dbReference type="SUPFAM" id="SSF55103">
    <property type="entry name" value="FAD-linked oxidases, C-terminal domain"/>
    <property type="match status" value="1"/>
</dbReference>
<keyword evidence="5" id="KW-0560">Oxidoreductase</keyword>
<dbReference type="InterPro" id="IPR006094">
    <property type="entry name" value="Oxid_FAD_bind_N"/>
</dbReference>
<reference evidence="9" key="1">
    <citation type="journal article" date="2019" name="Int. J. Syst. Evol. Microbiol.">
        <title>The Global Catalogue of Microorganisms (GCM) 10K type strain sequencing project: providing services to taxonomists for standard genome sequencing and annotation.</title>
        <authorList>
            <consortium name="The Broad Institute Genomics Platform"/>
            <consortium name="The Broad Institute Genome Sequencing Center for Infectious Disease"/>
            <person name="Wu L."/>
            <person name="Ma J."/>
        </authorList>
    </citation>
    <scope>NUCLEOTIDE SEQUENCE [LARGE SCALE GENOMIC DNA]</scope>
    <source>
        <strain evidence="9">JCM 4738</strain>
    </source>
</reference>
<dbReference type="InterPro" id="IPR016169">
    <property type="entry name" value="FAD-bd_PCMH_sub2"/>
</dbReference>
<evidence type="ECO:0000313" key="8">
    <source>
        <dbReference type="EMBL" id="GHB52167.1"/>
    </source>
</evidence>
<evidence type="ECO:0000313" key="9">
    <source>
        <dbReference type="Proteomes" id="UP000642673"/>
    </source>
</evidence>
<accession>A0ABQ3EUM4</accession>
<keyword evidence="9" id="KW-1185">Reference proteome</keyword>
<dbReference type="Pfam" id="PF01565">
    <property type="entry name" value="FAD_binding_4"/>
    <property type="match status" value="1"/>
</dbReference>
<dbReference type="InterPro" id="IPR006311">
    <property type="entry name" value="TAT_signal"/>
</dbReference>
<dbReference type="Gene3D" id="3.30.465.10">
    <property type="match status" value="1"/>
</dbReference>
<protein>
    <recommendedName>
        <fullName evidence="7">FAD-binding PCMH-type domain-containing protein</fullName>
    </recommendedName>
</protein>
<gene>
    <name evidence="8" type="ORF">GCM10010347_22570</name>
</gene>
<dbReference type="InterPro" id="IPR036318">
    <property type="entry name" value="FAD-bd_PCMH-like_sf"/>
</dbReference>
<dbReference type="Proteomes" id="UP000642673">
    <property type="component" value="Unassembled WGS sequence"/>
</dbReference>
<dbReference type="SUPFAM" id="SSF56176">
    <property type="entry name" value="FAD-binding/transporter-associated domain-like"/>
    <property type="match status" value="1"/>
</dbReference>
<keyword evidence="4" id="KW-0274">FAD</keyword>
<dbReference type="EMBL" id="BMVP01000003">
    <property type="protein sequence ID" value="GHB52167.1"/>
    <property type="molecule type" value="Genomic_DNA"/>
</dbReference>
<dbReference type="Pfam" id="PF09265">
    <property type="entry name" value="Cytokin-bind"/>
    <property type="match status" value="1"/>
</dbReference>
<feature type="region of interest" description="Disordered" evidence="6">
    <location>
        <begin position="1"/>
        <end position="23"/>
    </location>
</feature>
<dbReference type="InterPro" id="IPR050432">
    <property type="entry name" value="FAD-linked_Oxidoreductases_BP"/>
</dbReference>
<comment type="caution">
    <text evidence="8">The sequence shown here is derived from an EMBL/GenBank/DDBJ whole genome shotgun (WGS) entry which is preliminary data.</text>
</comment>
<dbReference type="PROSITE" id="PS51387">
    <property type="entry name" value="FAD_PCMH"/>
    <property type="match status" value="1"/>
</dbReference>
<evidence type="ECO:0000259" key="7">
    <source>
        <dbReference type="PROSITE" id="PS51387"/>
    </source>
</evidence>
<dbReference type="Gene3D" id="3.40.462.10">
    <property type="entry name" value="FAD-linked oxidases, C-terminal domain"/>
    <property type="match status" value="1"/>
</dbReference>
<feature type="domain" description="FAD-binding PCMH-type" evidence="7">
    <location>
        <begin position="91"/>
        <end position="269"/>
    </location>
</feature>
<dbReference type="InterPro" id="IPR016166">
    <property type="entry name" value="FAD-bd_PCMH"/>
</dbReference>
<evidence type="ECO:0000256" key="5">
    <source>
        <dbReference type="ARBA" id="ARBA00023002"/>
    </source>
</evidence>
<dbReference type="PROSITE" id="PS51318">
    <property type="entry name" value="TAT"/>
    <property type="match status" value="1"/>
</dbReference>
<organism evidence="8 9">
    <name type="scientific">Streptomyces cirratus</name>
    <dbReference type="NCBI Taxonomy" id="68187"/>
    <lineage>
        <taxon>Bacteria</taxon>
        <taxon>Bacillati</taxon>
        <taxon>Actinomycetota</taxon>
        <taxon>Actinomycetes</taxon>
        <taxon>Kitasatosporales</taxon>
        <taxon>Streptomycetaceae</taxon>
        <taxon>Streptomyces</taxon>
    </lineage>
</organism>
<proteinExistence type="inferred from homology"/>
<dbReference type="InterPro" id="IPR016170">
    <property type="entry name" value="Cytok_DH_C_sf"/>
</dbReference>
<evidence type="ECO:0000256" key="6">
    <source>
        <dbReference type="SAM" id="MobiDB-lite"/>
    </source>
</evidence>
<name>A0ABQ3EUM4_9ACTN</name>